<organism evidence="3 4">
    <name type="scientific">Wolfiporia cocos (strain MD-104)</name>
    <name type="common">Brown rot fungus</name>
    <dbReference type="NCBI Taxonomy" id="742152"/>
    <lineage>
        <taxon>Eukaryota</taxon>
        <taxon>Fungi</taxon>
        <taxon>Dikarya</taxon>
        <taxon>Basidiomycota</taxon>
        <taxon>Agaricomycotina</taxon>
        <taxon>Agaricomycetes</taxon>
        <taxon>Polyporales</taxon>
        <taxon>Phaeolaceae</taxon>
        <taxon>Wolfiporia</taxon>
    </lineage>
</organism>
<dbReference type="Pfam" id="PF16761">
    <property type="entry name" value="Clr2_transil"/>
    <property type="match status" value="1"/>
</dbReference>
<dbReference type="InterPro" id="IPR038986">
    <property type="entry name" value="Clr2"/>
</dbReference>
<feature type="region of interest" description="Disordered" evidence="1">
    <location>
        <begin position="634"/>
        <end position="676"/>
    </location>
</feature>
<dbReference type="EMBL" id="KB468146">
    <property type="protein sequence ID" value="PCH43766.1"/>
    <property type="molecule type" value="Genomic_DNA"/>
</dbReference>
<accession>A0A2H3JNK7</accession>
<protein>
    <recommendedName>
        <fullName evidence="2">Cryptic loci regulator 2 N-terminal domain-containing protein</fullName>
    </recommendedName>
</protein>
<gene>
    <name evidence="3" type="ORF">WOLCODRAFT_144682</name>
</gene>
<dbReference type="PANTHER" id="PTHR38046">
    <property type="entry name" value="CRYPTIC LOCI REGULATOR 2"/>
    <property type="match status" value="1"/>
</dbReference>
<feature type="domain" description="Cryptic loci regulator 2 N-terminal" evidence="2">
    <location>
        <begin position="135"/>
        <end position="197"/>
    </location>
</feature>
<dbReference type="InterPro" id="IPR031915">
    <property type="entry name" value="Clr2_N"/>
</dbReference>
<dbReference type="AlphaFoldDB" id="A0A2H3JNK7"/>
<dbReference type="GO" id="GO:0070824">
    <property type="term" value="C:SHREC complex"/>
    <property type="evidence" value="ECO:0007669"/>
    <property type="project" value="InterPro"/>
</dbReference>
<name>A0A2H3JNK7_WOLCO</name>
<dbReference type="GO" id="GO:0030466">
    <property type="term" value="P:silent mating-type cassette heterochromatin formation"/>
    <property type="evidence" value="ECO:0007669"/>
    <property type="project" value="TreeGrafter"/>
</dbReference>
<reference evidence="3 4" key="1">
    <citation type="journal article" date="2012" name="Science">
        <title>The Paleozoic origin of enzymatic lignin decomposition reconstructed from 31 fungal genomes.</title>
        <authorList>
            <person name="Floudas D."/>
            <person name="Binder M."/>
            <person name="Riley R."/>
            <person name="Barry K."/>
            <person name="Blanchette R.A."/>
            <person name="Henrissat B."/>
            <person name="Martinez A.T."/>
            <person name="Otillar R."/>
            <person name="Spatafora J.W."/>
            <person name="Yadav J.S."/>
            <person name="Aerts A."/>
            <person name="Benoit I."/>
            <person name="Boyd A."/>
            <person name="Carlson A."/>
            <person name="Copeland A."/>
            <person name="Coutinho P.M."/>
            <person name="de Vries R.P."/>
            <person name="Ferreira P."/>
            <person name="Findley K."/>
            <person name="Foster B."/>
            <person name="Gaskell J."/>
            <person name="Glotzer D."/>
            <person name="Gorecki P."/>
            <person name="Heitman J."/>
            <person name="Hesse C."/>
            <person name="Hori C."/>
            <person name="Igarashi K."/>
            <person name="Jurgens J.A."/>
            <person name="Kallen N."/>
            <person name="Kersten P."/>
            <person name="Kohler A."/>
            <person name="Kuees U."/>
            <person name="Kumar T.K.A."/>
            <person name="Kuo A."/>
            <person name="LaButti K."/>
            <person name="Larrondo L.F."/>
            <person name="Lindquist E."/>
            <person name="Ling A."/>
            <person name="Lombard V."/>
            <person name="Lucas S."/>
            <person name="Lundell T."/>
            <person name="Martin R."/>
            <person name="McLaughlin D.J."/>
            <person name="Morgenstern I."/>
            <person name="Morin E."/>
            <person name="Murat C."/>
            <person name="Nagy L.G."/>
            <person name="Nolan M."/>
            <person name="Ohm R.A."/>
            <person name="Patyshakuliyeva A."/>
            <person name="Rokas A."/>
            <person name="Ruiz-Duenas F.J."/>
            <person name="Sabat G."/>
            <person name="Salamov A."/>
            <person name="Samejima M."/>
            <person name="Schmutz J."/>
            <person name="Slot J.C."/>
            <person name="St John F."/>
            <person name="Stenlid J."/>
            <person name="Sun H."/>
            <person name="Sun S."/>
            <person name="Syed K."/>
            <person name="Tsang A."/>
            <person name="Wiebenga A."/>
            <person name="Young D."/>
            <person name="Pisabarro A."/>
            <person name="Eastwood D.C."/>
            <person name="Martin F."/>
            <person name="Cullen D."/>
            <person name="Grigoriev I.V."/>
            <person name="Hibbett D.S."/>
        </authorList>
    </citation>
    <scope>NUCLEOTIDE SEQUENCE [LARGE SCALE GENOMIC DNA]</scope>
    <source>
        <strain evidence="3 4">MD-104</strain>
    </source>
</reference>
<dbReference type="GO" id="GO:0033553">
    <property type="term" value="C:rDNA heterochromatin"/>
    <property type="evidence" value="ECO:0007669"/>
    <property type="project" value="TreeGrafter"/>
</dbReference>
<feature type="region of interest" description="Disordered" evidence="1">
    <location>
        <begin position="1"/>
        <end position="32"/>
    </location>
</feature>
<keyword evidence="4" id="KW-1185">Reference proteome</keyword>
<sequence>MTPEDALGPRVELDDSTPAINRQSRPPPEMQNKQIVQTPHYAAYEIQTPDPLGNPIAIFLDERETDAAPGRSQPVNVSFDQTPDEDGCVNYFAKASEKTEDAWKSVLGRVLARDVVRQDVRKQGDVWRGDPSRSMLAEFPTGYQLYTHRTGDPSCPRTDEYLYGSESVHCFRSPQEFAEHTVWLAKGRTTRCHCCYCDKSRTQTEISEDLRLRAPAHVRERRKSIIHKMRSRARRPKSPIMVPKDYTKLDQAPVPGPKLHTTAIDQTAMVSENVPYAGHVEAEREMTRNQRGLVDDCFEEGQYEAGLAVLDQLRSPNYRPYAPHIRQLLYMALYPPPPEEGTRRNETDDATILLGSPSKPLSFHQRAAHIPPRAASAGALALLNAFAHTNTPRALLRALPSYPGPSLAQDAHADGADADDADDSFIARRAARIRTAKDCWALLRAGFVPRDADAAALPRKRGVRRPRAADELPVYAANGLPANTADADAPAPVGPCAWPVLDWMLSLFEKDERATARDGQPPHSPLLLAAIPAPRTHGPRWDVEAPLDVLVHALQQCDARRRRMGARLLALIANLAATTLVDLPLVLYALANRVLALPPADAVAALAALPPTAAALQFKLALCKSCLAGAGTGVDGAPARDGRRPKPQARAQPRPVPARRKFSEARDGEGSAAASEAGPVSIPRIYPALAPREILDLVGSPSSSASALLDLYMKMELVETCHILRKVQPSQDGQDEWNAIVRDGALREALEAAFSAVAHRDAAVNSRIQRLGALLAW</sequence>
<evidence type="ECO:0000256" key="1">
    <source>
        <dbReference type="SAM" id="MobiDB-lite"/>
    </source>
</evidence>
<dbReference type="GO" id="GO:0031934">
    <property type="term" value="C:mating-type region heterochromatin"/>
    <property type="evidence" value="ECO:0007669"/>
    <property type="project" value="TreeGrafter"/>
</dbReference>
<dbReference type="Proteomes" id="UP000218811">
    <property type="component" value="Unassembled WGS sequence"/>
</dbReference>
<evidence type="ECO:0000313" key="3">
    <source>
        <dbReference type="EMBL" id="PCH43766.1"/>
    </source>
</evidence>
<proteinExistence type="predicted"/>
<evidence type="ECO:0000259" key="2">
    <source>
        <dbReference type="Pfam" id="PF16761"/>
    </source>
</evidence>
<dbReference type="OrthoDB" id="2421327at2759"/>
<evidence type="ECO:0000313" key="4">
    <source>
        <dbReference type="Proteomes" id="UP000218811"/>
    </source>
</evidence>
<dbReference type="PANTHER" id="PTHR38046:SF1">
    <property type="entry name" value="CRYPTIC LOCI REGULATOR 2"/>
    <property type="match status" value="1"/>
</dbReference>